<dbReference type="CDD" id="cd06558">
    <property type="entry name" value="crotonase-like"/>
    <property type="match status" value="1"/>
</dbReference>
<dbReference type="AlphaFoldDB" id="A0A8J7UJE0"/>
<dbReference type="Gene3D" id="1.10.12.10">
    <property type="entry name" value="Lyase 2-enoyl-coa Hydratase, Chain A, domain 2"/>
    <property type="match status" value="1"/>
</dbReference>
<dbReference type="InterPro" id="IPR014748">
    <property type="entry name" value="Enoyl-CoA_hydra_C"/>
</dbReference>
<accession>A0A8J7UJE0</accession>
<dbReference type="PANTHER" id="PTHR42964">
    <property type="entry name" value="ENOYL-COA HYDRATASE"/>
    <property type="match status" value="1"/>
</dbReference>
<comment type="similarity">
    <text evidence="1">Belongs to the enoyl-CoA hydratase/isomerase family.</text>
</comment>
<dbReference type="EMBL" id="JAGIYY010000005">
    <property type="protein sequence ID" value="MBP0439938.1"/>
    <property type="molecule type" value="Genomic_DNA"/>
</dbReference>
<dbReference type="InterPro" id="IPR051683">
    <property type="entry name" value="Enoyl-CoA_Hydratase/Isomerase"/>
</dbReference>
<dbReference type="GO" id="GO:0008300">
    <property type="term" value="P:isoprenoid catabolic process"/>
    <property type="evidence" value="ECO:0007669"/>
    <property type="project" value="TreeGrafter"/>
</dbReference>
<reference evidence="2" key="1">
    <citation type="submission" date="2021-03" db="EMBL/GenBank/DDBJ databases">
        <title>Genome sequencing and assembly of Tianweitania sediminis.</title>
        <authorList>
            <person name="Chhetri G."/>
        </authorList>
    </citation>
    <scope>NUCLEOTIDE SEQUENCE</scope>
    <source>
        <strain evidence="2">Z8</strain>
    </source>
</reference>
<evidence type="ECO:0000256" key="1">
    <source>
        <dbReference type="ARBA" id="ARBA00005254"/>
    </source>
</evidence>
<proteinExistence type="inferred from homology"/>
<comment type="caution">
    <text evidence="2">The sequence shown here is derived from an EMBL/GenBank/DDBJ whole genome shotgun (WGS) entry which is preliminary data.</text>
</comment>
<gene>
    <name evidence="2" type="ORF">J5Y06_14865</name>
</gene>
<name>A0A8J7UJE0_9HYPH</name>
<keyword evidence="3" id="KW-1185">Reference proteome</keyword>
<dbReference type="Pfam" id="PF00378">
    <property type="entry name" value="ECH_1"/>
    <property type="match status" value="1"/>
</dbReference>
<evidence type="ECO:0000313" key="2">
    <source>
        <dbReference type="EMBL" id="MBP0439938.1"/>
    </source>
</evidence>
<dbReference type="SUPFAM" id="SSF52096">
    <property type="entry name" value="ClpP/crotonase"/>
    <property type="match status" value="1"/>
</dbReference>
<dbReference type="GO" id="GO:0003824">
    <property type="term" value="F:catalytic activity"/>
    <property type="evidence" value="ECO:0007669"/>
    <property type="project" value="UniProtKB-ARBA"/>
</dbReference>
<dbReference type="Proteomes" id="UP000666240">
    <property type="component" value="Unassembled WGS sequence"/>
</dbReference>
<evidence type="ECO:0000313" key="3">
    <source>
        <dbReference type="Proteomes" id="UP000666240"/>
    </source>
</evidence>
<organism evidence="2 3">
    <name type="scientific">Tianweitania sediminis</name>
    <dbReference type="NCBI Taxonomy" id="1502156"/>
    <lineage>
        <taxon>Bacteria</taxon>
        <taxon>Pseudomonadati</taxon>
        <taxon>Pseudomonadota</taxon>
        <taxon>Alphaproteobacteria</taxon>
        <taxon>Hyphomicrobiales</taxon>
        <taxon>Phyllobacteriaceae</taxon>
        <taxon>Tianweitania</taxon>
    </lineage>
</organism>
<dbReference type="Gene3D" id="3.90.226.10">
    <property type="entry name" value="2-enoyl-CoA Hydratase, Chain A, domain 1"/>
    <property type="match status" value="1"/>
</dbReference>
<protein>
    <submittedName>
        <fullName evidence="2">Enoyl-CoA hydratase/isomerase family protein</fullName>
    </submittedName>
</protein>
<dbReference type="InterPro" id="IPR001753">
    <property type="entry name" value="Enoyl-CoA_hydra/iso"/>
</dbReference>
<dbReference type="InterPro" id="IPR029045">
    <property type="entry name" value="ClpP/crotonase-like_dom_sf"/>
</dbReference>
<sequence length="270" mass="28618">MESQRILVRTQRLRHVLKITLDDPVTKNALSHELVHQLLGALNAIRDDRTIRAIVLRGANGAFCAGADLKSAFADLGSPAADGSNDPIYRANRKGGELFAAINSQPQTVIAVVDGPAYGGGFGMVCCADVVLCTTRARFALSETSLGIPPAQIAAYVVARLGQARARRLALTASRIDGRQAWQIGLADLVFDNADALEEALIGILNDIGRCAPGALAVTKDLILGDRDLPTQMMDRAAKAFTACIRSAEGAEGIAAFSEKRPAAWVEKLS</sequence>
<dbReference type="PANTHER" id="PTHR42964:SF1">
    <property type="entry name" value="POLYKETIDE BIOSYNTHESIS ENOYL-COA HYDRATASE PKSH-RELATED"/>
    <property type="match status" value="1"/>
</dbReference>
<dbReference type="RefSeq" id="WP_209335982.1">
    <property type="nucleotide sequence ID" value="NZ_JAGIYY010000005.1"/>
</dbReference>